<keyword evidence="1" id="KW-0472">Membrane</keyword>
<proteinExistence type="predicted"/>
<evidence type="ECO:0000313" key="3">
    <source>
        <dbReference type="Proteomes" id="UP000231203"/>
    </source>
</evidence>
<accession>A0A2G6MPY4</accession>
<dbReference type="Proteomes" id="UP000231203">
    <property type="component" value="Unassembled WGS sequence"/>
</dbReference>
<keyword evidence="1" id="KW-1133">Transmembrane helix</keyword>
<dbReference type="EMBL" id="PDTI01000064">
    <property type="protein sequence ID" value="PIE62085.1"/>
    <property type="molecule type" value="Genomic_DNA"/>
</dbReference>
<comment type="caution">
    <text evidence="2">The sequence shown here is derived from an EMBL/GenBank/DDBJ whole genome shotgun (WGS) entry which is preliminary data.</text>
</comment>
<gene>
    <name evidence="2" type="ORF">CSA25_06830</name>
</gene>
<sequence>MGIDAAFDKGWRKYFCRPQFHALTTDDIQGACQANNLDFSSIATNVACSIFRHVKRKVSKKLRGLHFLMVLFFSPAFGFFLRPFSDKFGHVFFCAGKANVEDNNVWLNL</sequence>
<keyword evidence="1" id="KW-0812">Transmembrane</keyword>
<protein>
    <submittedName>
        <fullName evidence="2">Uncharacterized protein</fullName>
    </submittedName>
</protein>
<evidence type="ECO:0000256" key="1">
    <source>
        <dbReference type="SAM" id="Phobius"/>
    </source>
</evidence>
<name>A0A2G6MPY4_9BACT</name>
<organism evidence="2 3">
    <name type="scientific">Desulfobacter postgatei</name>
    <dbReference type="NCBI Taxonomy" id="2293"/>
    <lineage>
        <taxon>Bacteria</taxon>
        <taxon>Pseudomonadati</taxon>
        <taxon>Thermodesulfobacteriota</taxon>
        <taxon>Desulfobacteria</taxon>
        <taxon>Desulfobacterales</taxon>
        <taxon>Desulfobacteraceae</taxon>
        <taxon>Desulfobacter</taxon>
    </lineage>
</organism>
<reference evidence="2 3" key="1">
    <citation type="submission" date="2017-10" db="EMBL/GenBank/DDBJ databases">
        <title>Novel microbial diversity and functional potential in the marine mammal oral microbiome.</title>
        <authorList>
            <person name="Dudek N.K."/>
            <person name="Sun C.L."/>
            <person name="Burstein D."/>
            <person name="Kantor R.S."/>
            <person name="Aliaga Goltsman D.S."/>
            <person name="Bik E.M."/>
            <person name="Thomas B.C."/>
            <person name="Banfield J.F."/>
            <person name="Relman D.A."/>
        </authorList>
    </citation>
    <scope>NUCLEOTIDE SEQUENCE [LARGE SCALE GENOMIC DNA]</scope>
    <source>
        <strain evidence="2">DOLJORAL78_47_202</strain>
    </source>
</reference>
<dbReference type="AlphaFoldDB" id="A0A2G6MPY4"/>
<feature type="transmembrane region" description="Helical" evidence="1">
    <location>
        <begin position="62"/>
        <end position="81"/>
    </location>
</feature>
<evidence type="ECO:0000313" key="2">
    <source>
        <dbReference type="EMBL" id="PIE62085.1"/>
    </source>
</evidence>